<feature type="transmembrane region" description="Helical" evidence="1">
    <location>
        <begin position="107"/>
        <end position="128"/>
    </location>
</feature>
<feature type="transmembrane region" description="Helical" evidence="1">
    <location>
        <begin position="134"/>
        <end position="155"/>
    </location>
</feature>
<dbReference type="GeneID" id="106805703"/>
<feature type="transmembrane region" description="Helical" evidence="1">
    <location>
        <begin position="25"/>
        <end position="47"/>
    </location>
</feature>
<dbReference type="RefSeq" id="XP_014662892.1">
    <property type="nucleotide sequence ID" value="XM_014807406.1"/>
</dbReference>
<name>A0ABM1DSH1_PRICU</name>
<dbReference type="Proteomes" id="UP000695022">
    <property type="component" value="Unplaced"/>
</dbReference>
<dbReference type="PANTHER" id="PTHR12680">
    <property type="entry name" value="PUTATIVE HOMEODOMAIN TRANSCRIPTION FACTOR PHTF"/>
    <property type="match status" value="1"/>
</dbReference>
<dbReference type="PANTHER" id="PTHR12680:SF6">
    <property type="entry name" value="PROTEIN PHTF"/>
    <property type="match status" value="1"/>
</dbReference>
<keyword evidence="2" id="KW-1185">Reference proteome</keyword>
<protein>
    <submittedName>
        <fullName evidence="3">Homeodomain transcription factor</fullName>
    </submittedName>
</protein>
<evidence type="ECO:0000256" key="1">
    <source>
        <dbReference type="SAM" id="Phobius"/>
    </source>
</evidence>
<keyword evidence="3" id="KW-0371">Homeobox</keyword>
<keyword evidence="1" id="KW-0472">Membrane</keyword>
<proteinExistence type="predicted"/>
<organism evidence="2 3">
    <name type="scientific">Priapulus caudatus</name>
    <name type="common">Priapulid worm</name>
    <dbReference type="NCBI Taxonomy" id="37621"/>
    <lineage>
        <taxon>Eukaryota</taxon>
        <taxon>Metazoa</taxon>
        <taxon>Ecdysozoa</taxon>
        <taxon>Scalidophora</taxon>
        <taxon>Priapulida</taxon>
        <taxon>Priapulimorpha</taxon>
        <taxon>Priapulimorphida</taxon>
        <taxon>Priapulidae</taxon>
        <taxon>Priapulus</taxon>
    </lineage>
</organism>
<evidence type="ECO:0000313" key="3">
    <source>
        <dbReference type="RefSeq" id="XP_014662892.1"/>
    </source>
</evidence>
<sequence>MTSLSEELQRSVHTLLAADWRQRTLLVFGTLERLLLSAIFFFLLSVAERTFKQRFRYSKFFCHLTSARRAQRSELPHFRLNKVRNIKTWLSLRSYLKRRGPQRSVDVIVSAAFLIDLCLLSVVCVQLITDHTTFLNSLFNCEILLWSLGIGAYLLRFMTLGTKTNRKYCNLSVLITEQINLYLGMEQKPHKKEELMLANHVTKLAAQLLKELESPFKISGMSANPLLYNVTKVVILSAFSAVLTEVLGFKLKLYKIKL</sequence>
<dbReference type="GO" id="GO:0003677">
    <property type="term" value="F:DNA binding"/>
    <property type="evidence" value="ECO:0007669"/>
    <property type="project" value="UniProtKB-KW"/>
</dbReference>
<reference evidence="3" key="1">
    <citation type="submission" date="2025-08" db="UniProtKB">
        <authorList>
            <consortium name="RefSeq"/>
        </authorList>
    </citation>
    <scope>IDENTIFICATION</scope>
</reference>
<evidence type="ECO:0000313" key="2">
    <source>
        <dbReference type="Proteomes" id="UP000695022"/>
    </source>
</evidence>
<keyword evidence="1" id="KW-1133">Transmembrane helix</keyword>
<feature type="transmembrane region" description="Helical" evidence="1">
    <location>
        <begin position="226"/>
        <end position="249"/>
    </location>
</feature>
<gene>
    <name evidence="3" type="primary">LOC106805703</name>
</gene>
<keyword evidence="1" id="KW-0812">Transmembrane</keyword>
<keyword evidence="3" id="KW-0238">DNA-binding</keyword>
<dbReference type="InterPro" id="IPR039775">
    <property type="entry name" value="PHTF1/2"/>
</dbReference>
<accession>A0ABM1DSH1</accession>